<name>A0A6A5RYW5_9PLEO</name>
<sequence length="72" mass="7619">MRAGCVEVTMPATLISFRCCRSACTQISRARVSGDCGSTTARRDEWCGGGPGAVVVGETMALYETVLHCANF</sequence>
<proteinExistence type="predicted"/>
<dbReference type="RefSeq" id="XP_033453839.1">
    <property type="nucleotide sequence ID" value="XM_033588107.1"/>
</dbReference>
<protein>
    <submittedName>
        <fullName evidence="1">Uncharacterized protein</fullName>
    </submittedName>
</protein>
<evidence type="ECO:0000313" key="2">
    <source>
        <dbReference type="Proteomes" id="UP000800082"/>
    </source>
</evidence>
<reference evidence="1" key="1">
    <citation type="journal article" date="2020" name="Stud. Mycol.">
        <title>101 Dothideomycetes genomes: a test case for predicting lifestyles and emergence of pathogens.</title>
        <authorList>
            <person name="Haridas S."/>
            <person name="Albert R."/>
            <person name="Binder M."/>
            <person name="Bloem J."/>
            <person name="Labutti K."/>
            <person name="Salamov A."/>
            <person name="Andreopoulos B."/>
            <person name="Baker S."/>
            <person name="Barry K."/>
            <person name="Bills G."/>
            <person name="Bluhm B."/>
            <person name="Cannon C."/>
            <person name="Castanera R."/>
            <person name="Culley D."/>
            <person name="Daum C."/>
            <person name="Ezra D."/>
            <person name="Gonzalez J."/>
            <person name="Henrissat B."/>
            <person name="Kuo A."/>
            <person name="Liang C."/>
            <person name="Lipzen A."/>
            <person name="Lutzoni F."/>
            <person name="Magnuson J."/>
            <person name="Mondo S."/>
            <person name="Nolan M."/>
            <person name="Ohm R."/>
            <person name="Pangilinan J."/>
            <person name="Park H.-J."/>
            <person name="Ramirez L."/>
            <person name="Alfaro M."/>
            <person name="Sun H."/>
            <person name="Tritt A."/>
            <person name="Yoshinaga Y."/>
            <person name="Zwiers L.-H."/>
            <person name="Turgeon B."/>
            <person name="Goodwin S."/>
            <person name="Spatafora J."/>
            <person name="Crous P."/>
            <person name="Grigoriev I."/>
        </authorList>
    </citation>
    <scope>NUCLEOTIDE SEQUENCE</scope>
    <source>
        <strain evidence="1">CBS 183.55</strain>
    </source>
</reference>
<organism evidence="1 2">
    <name type="scientific">Didymella exigua CBS 183.55</name>
    <dbReference type="NCBI Taxonomy" id="1150837"/>
    <lineage>
        <taxon>Eukaryota</taxon>
        <taxon>Fungi</taxon>
        <taxon>Dikarya</taxon>
        <taxon>Ascomycota</taxon>
        <taxon>Pezizomycotina</taxon>
        <taxon>Dothideomycetes</taxon>
        <taxon>Pleosporomycetidae</taxon>
        <taxon>Pleosporales</taxon>
        <taxon>Pleosporineae</taxon>
        <taxon>Didymellaceae</taxon>
        <taxon>Didymella</taxon>
    </lineage>
</organism>
<keyword evidence="2" id="KW-1185">Reference proteome</keyword>
<gene>
    <name evidence="1" type="ORF">M421DRAFT_200662</name>
</gene>
<evidence type="ECO:0000313" key="1">
    <source>
        <dbReference type="EMBL" id="KAF1933591.1"/>
    </source>
</evidence>
<dbReference type="Proteomes" id="UP000800082">
    <property type="component" value="Unassembled WGS sequence"/>
</dbReference>
<dbReference type="EMBL" id="ML978957">
    <property type="protein sequence ID" value="KAF1933591.1"/>
    <property type="molecule type" value="Genomic_DNA"/>
</dbReference>
<accession>A0A6A5RYW5</accession>
<dbReference type="GeneID" id="54345754"/>
<dbReference type="AlphaFoldDB" id="A0A6A5RYW5"/>